<keyword evidence="4" id="KW-1185">Reference proteome</keyword>
<dbReference type="EMBL" id="JAMKFB020000016">
    <property type="protein sequence ID" value="KAL0173211.1"/>
    <property type="molecule type" value="Genomic_DNA"/>
</dbReference>
<evidence type="ECO:0000313" key="4">
    <source>
        <dbReference type="Proteomes" id="UP001529510"/>
    </source>
</evidence>
<feature type="non-terminal residue" evidence="3">
    <location>
        <position position="388"/>
    </location>
</feature>
<organism evidence="3 4">
    <name type="scientific">Cirrhinus mrigala</name>
    <name type="common">Mrigala</name>
    <dbReference type="NCBI Taxonomy" id="683832"/>
    <lineage>
        <taxon>Eukaryota</taxon>
        <taxon>Metazoa</taxon>
        <taxon>Chordata</taxon>
        <taxon>Craniata</taxon>
        <taxon>Vertebrata</taxon>
        <taxon>Euteleostomi</taxon>
        <taxon>Actinopterygii</taxon>
        <taxon>Neopterygii</taxon>
        <taxon>Teleostei</taxon>
        <taxon>Ostariophysi</taxon>
        <taxon>Cypriniformes</taxon>
        <taxon>Cyprinidae</taxon>
        <taxon>Labeoninae</taxon>
        <taxon>Labeonini</taxon>
        <taxon>Cirrhinus</taxon>
    </lineage>
</organism>
<proteinExistence type="predicted"/>
<dbReference type="Gene3D" id="1.10.150.130">
    <property type="match status" value="1"/>
</dbReference>
<name>A0ABD0PIL3_CIRMR</name>
<reference evidence="3 4" key="1">
    <citation type="submission" date="2024-05" db="EMBL/GenBank/DDBJ databases">
        <title>Genome sequencing and assembly of Indian major carp, Cirrhinus mrigala (Hamilton, 1822).</title>
        <authorList>
            <person name="Mohindra V."/>
            <person name="Chowdhury L.M."/>
            <person name="Lal K."/>
            <person name="Jena J.K."/>
        </authorList>
    </citation>
    <scope>NUCLEOTIDE SEQUENCE [LARGE SCALE GENOMIC DNA]</scope>
    <source>
        <strain evidence="3">CM1030</strain>
        <tissue evidence="3">Blood</tissue>
    </source>
</reference>
<sequence>VDLFASLESSHCQLFYSLTESPLGRDALAHSWPQGLLNLLAQTEEQVLLVAPYWPTQTCPSLEDSPEEGPSFSGDGHNLAPASRSLEPTRVASGRDTADLTGLPQAIINTITQARAPSTRQAYALKWGLFADWYSSRHEDPQRCSVGVVLSFLEEKLERRLSPFTLKVYVAAIAAYHDAVDGLSLGKHHLIIRLNPLVRTSSPLGTSPLCSQGFGRVGDLHTFSVSESCLEFGPADSHVTLRPRPGYVPKVPTIPFRDQVVNLQALPPEEADPALTLLWPVHALCTYADRTWSFRRSEQLFVCFGGQQKGNALSKQRLAHWVVDAITWLTRAVPPESVASSWALPHRASLADICRAAGWATPNTFARLYNLRVEPISSRGARYLAYRA</sequence>
<dbReference type="GO" id="GO:0003677">
    <property type="term" value="F:DNA binding"/>
    <property type="evidence" value="ECO:0007669"/>
    <property type="project" value="UniProtKB-KW"/>
</dbReference>
<feature type="non-terminal residue" evidence="3">
    <location>
        <position position="1"/>
    </location>
</feature>
<gene>
    <name evidence="3" type="ORF">M9458_033522</name>
</gene>
<accession>A0ABD0PIL3</accession>
<dbReference type="AlphaFoldDB" id="A0ABD0PIL3"/>
<feature type="region of interest" description="Disordered" evidence="2">
    <location>
        <begin position="59"/>
        <end position="96"/>
    </location>
</feature>
<comment type="caution">
    <text evidence="3">The sequence shown here is derived from an EMBL/GenBank/DDBJ whole genome shotgun (WGS) entry which is preliminary data.</text>
</comment>
<keyword evidence="1" id="KW-0238">DNA-binding</keyword>
<evidence type="ECO:0000313" key="3">
    <source>
        <dbReference type="EMBL" id="KAL0173211.1"/>
    </source>
</evidence>
<evidence type="ECO:0000256" key="1">
    <source>
        <dbReference type="ARBA" id="ARBA00023125"/>
    </source>
</evidence>
<protein>
    <submittedName>
        <fullName evidence="3">Uncharacterized protein</fullName>
    </submittedName>
</protein>
<dbReference type="PANTHER" id="PTHR35617">
    <property type="entry name" value="PHAGE_INTEGRASE DOMAIN-CONTAINING PROTEIN"/>
    <property type="match status" value="1"/>
</dbReference>
<evidence type="ECO:0000256" key="2">
    <source>
        <dbReference type="SAM" id="MobiDB-lite"/>
    </source>
</evidence>
<dbReference type="Proteomes" id="UP001529510">
    <property type="component" value="Unassembled WGS sequence"/>
</dbReference>
<dbReference type="SUPFAM" id="SSF47823">
    <property type="entry name" value="lambda integrase-like, N-terminal domain"/>
    <property type="match status" value="1"/>
</dbReference>
<dbReference type="InterPro" id="IPR010998">
    <property type="entry name" value="Integrase_recombinase_N"/>
</dbReference>
<dbReference type="PANTHER" id="PTHR35617:SF3">
    <property type="entry name" value="CORE-BINDING (CB) DOMAIN-CONTAINING PROTEIN"/>
    <property type="match status" value="1"/>
</dbReference>